<dbReference type="InterPro" id="IPR041607">
    <property type="entry name" value="HU-HIG"/>
</dbReference>
<name>A0ABR4XL26_9PORP</name>
<keyword evidence="4" id="KW-1185">Reference proteome</keyword>
<evidence type="ECO:0000313" key="3">
    <source>
        <dbReference type="EMBL" id="KGN92551.1"/>
    </source>
</evidence>
<dbReference type="SUPFAM" id="SSF47729">
    <property type="entry name" value="IHF-like DNA-binding proteins"/>
    <property type="match status" value="1"/>
</dbReference>
<dbReference type="Pfam" id="PF18291">
    <property type="entry name" value="HU-HIG"/>
    <property type="match status" value="1"/>
</dbReference>
<evidence type="ECO:0000256" key="1">
    <source>
        <dbReference type="ARBA" id="ARBA00023125"/>
    </source>
</evidence>
<evidence type="ECO:0000313" key="4">
    <source>
        <dbReference type="Proteomes" id="UP000030101"/>
    </source>
</evidence>
<gene>
    <name evidence="3" type="ORF">HQ43_04700</name>
</gene>
<feature type="domain" description="HU" evidence="2">
    <location>
        <begin position="2"/>
        <end position="123"/>
    </location>
</feature>
<dbReference type="InterPro" id="IPR010992">
    <property type="entry name" value="IHF-like_DNA-bd_dom_sf"/>
</dbReference>
<dbReference type="NCBIfam" id="TIGR01201">
    <property type="entry name" value="HU_rel"/>
    <property type="match status" value="1"/>
</dbReference>
<reference evidence="3 4" key="1">
    <citation type="submission" date="2014-08" db="EMBL/GenBank/DDBJ databases">
        <title>Porphyromonas canoris strain:OH2762 Genome sequencing.</title>
        <authorList>
            <person name="Wallis C."/>
            <person name="Deusch O."/>
            <person name="O'Flynn C."/>
            <person name="Davis I."/>
            <person name="Jospin G."/>
            <person name="Darling A.E."/>
            <person name="Coil D.A."/>
            <person name="Alexiev A."/>
            <person name="Horsfall A."/>
            <person name="Kirkwood N."/>
            <person name="Harris S."/>
            <person name="Eisen J.A."/>
        </authorList>
    </citation>
    <scope>NUCLEOTIDE SEQUENCE [LARGE SCALE GENOMIC DNA]</scope>
    <source>
        <strain evidence="4">COT-108 OH2762</strain>
    </source>
</reference>
<dbReference type="RefSeq" id="WP_036790486.1">
    <property type="nucleotide sequence ID" value="NZ_JQZV01000009.1"/>
</dbReference>
<dbReference type="EMBL" id="JQZV01000009">
    <property type="protein sequence ID" value="KGN92551.1"/>
    <property type="molecule type" value="Genomic_DNA"/>
</dbReference>
<dbReference type="InterPro" id="IPR036388">
    <property type="entry name" value="WH-like_DNA-bd_sf"/>
</dbReference>
<protein>
    <recommendedName>
        <fullName evidence="2">HU domain-containing protein</fullName>
    </recommendedName>
</protein>
<accession>A0ABR4XL26</accession>
<dbReference type="Gene3D" id="1.10.10.10">
    <property type="entry name" value="Winged helix-like DNA-binding domain superfamily/Winged helix DNA-binding domain"/>
    <property type="match status" value="1"/>
</dbReference>
<comment type="caution">
    <text evidence="3">The sequence shown here is derived from an EMBL/GenBank/DDBJ whole genome shotgun (WGS) entry which is preliminary data.</text>
</comment>
<dbReference type="InterPro" id="IPR005902">
    <property type="entry name" value="HU_DNA-bd_put"/>
</dbReference>
<keyword evidence="1" id="KW-0238">DNA-binding</keyword>
<proteinExistence type="predicted"/>
<evidence type="ECO:0000259" key="2">
    <source>
        <dbReference type="Pfam" id="PF18291"/>
    </source>
</evidence>
<organism evidence="3 4">
    <name type="scientific">Porphyromonas canoris</name>
    <dbReference type="NCBI Taxonomy" id="36875"/>
    <lineage>
        <taxon>Bacteria</taxon>
        <taxon>Pseudomonadati</taxon>
        <taxon>Bacteroidota</taxon>
        <taxon>Bacteroidia</taxon>
        <taxon>Bacteroidales</taxon>
        <taxon>Porphyromonadaceae</taxon>
        <taxon>Porphyromonas</taxon>
    </lineage>
</organism>
<sequence length="204" mass="22150">MAEYRMREMPDLGKTGKQVKYPKMVIIQQLGLEHLAKEISESSSFTPGDVKGIVTALSQSIVRLIAQGFSVKVDGLGTFSASLGLKEGTEPESVAGKRNATSIEMRGVNYRADKELIRRGNNICSLKRGQSHTYTDASTGEAERLAAALKYIREEGFLKVKGYAALTGLSASTAGRELKAFALSGRLRCRGQGSHIYYLSPAEE</sequence>
<dbReference type="Proteomes" id="UP000030101">
    <property type="component" value="Unassembled WGS sequence"/>
</dbReference>